<dbReference type="PANTHER" id="PTHR44267">
    <property type="entry name" value="WD REPEAT-CONTAINING PROTEIN 43"/>
    <property type="match status" value="1"/>
</dbReference>
<comment type="caution">
    <text evidence="5">The sequence shown here is derived from an EMBL/GenBank/DDBJ whole genome shotgun (WGS) entry which is preliminary data.</text>
</comment>
<dbReference type="FunCoup" id="A3GEV0">
    <property type="interactions" value="364"/>
</dbReference>
<accession>A3GEV0</accession>
<comment type="similarity">
    <text evidence="3">Belongs to the UTP5 family.</text>
</comment>
<proteinExistence type="inferred from homology"/>
<reference evidence="5 6" key="1">
    <citation type="journal article" date="2007" name="Nat. Biotechnol.">
        <title>Genome sequence of the lignocellulose-bioconverting and xylose-fermenting yeast Pichia stipitis.</title>
        <authorList>
            <person name="Jeffries T.W."/>
            <person name="Grigoriev I.V."/>
            <person name="Grimwood J."/>
            <person name="Laplaza J.M."/>
            <person name="Aerts A."/>
            <person name="Salamov A."/>
            <person name="Schmutz J."/>
            <person name="Lindquist E."/>
            <person name="Dehal P."/>
            <person name="Shapiro H."/>
            <person name="Jin Y.S."/>
            <person name="Passoth V."/>
            <person name="Richardson P.M."/>
        </authorList>
    </citation>
    <scope>NUCLEOTIDE SEQUENCE [LARGE SCALE GENOMIC DNA]</scope>
    <source>
        <strain evidence="6">ATCC 58785 / CBS 6054 / NBRC 10063 / NRRL Y-11545</strain>
    </source>
</reference>
<evidence type="ECO:0000256" key="2">
    <source>
        <dbReference type="ARBA" id="ARBA00023242"/>
    </source>
</evidence>
<comment type="subcellular location">
    <subcellularLocation>
        <location evidence="1">Nucleus</location>
    </subcellularLocation>
</comment>
<dbReference type="GO" id="GO:0005730">
    <property type="term" value="C:nucleolus"/>
    <property type="evidence" value="ECO:0007669"/>
    <property type="project" value="TreeGrafter"/>
</dbReference>
<dbReference type="PANTHER" id="PTHR44267:SF1">
    <property type="entry name" value="WD REPEAT-CONTAINING PROTEIN 43"/>
    <property type="match status" value="1"/>
</dbReference>
<dbReference type="OMA" id="RFAFQAN"/>
<name>A3GEV0_PICST</name>
<evidence type="ECO:0000256" key="3">
    <source>
        <dbReference type="ARBA" id="ARBA00038335"/>
    </source>
</evidence>
<organism evidence="5 6">
    <name type="scientific">Scheffersomyces stipitis (strain ATCC 58785 / CBS 6054 / NBRC 10063 / NRRL Y-11545)</name>
    <name type="common">Yeast</name>
    <name type="synonym">Pichia stipitis</name>
    <dbReference type="NCBI Taxonomy" id="322104"/>
    <lineage>
        <taxon>Eukaryota</taxon>
        <taxon>Fungi</taxon>
        <taxon>Dikarya</taxon>
        <taxon>Ascomycota</taxon>
        <taxon>Saccharomycotina</taxon>
        <taxon>Pichiomycetes</taxon>
        <taxon>Debaryomycetaceae</taxon>
        <taxon>Scheffersomyces</taxon>
    </lineage>
</organism>
<dbReference type="InterPro" id="IPR007148">
    <property type="entry name" value="SSU_processome_Utp12"/>
</dbReference>
<evidence type="ECO:0000313" key="6">
    <source>
        <dbReference type="Proteomes" id="UP000002258"/>
    </source>
</evidence>
<keyword evidence="2" id="KW-0539">Nucleus</keyword>
<dbReference type="RefSeq" id="XP_001387671.2">
    <property type="nucleotide sequence ID" value="XM_001387634.1"/>
</dbReference>
<feature type="domain" description="Small-subunit processome Utp12" evidence="4">
    <location>
        <begin position="400"/>
        <end position="506"/>
    </location>
</feature>
<dbReference type="AlphaFoldDB" id="A3GEV0"/>
<dbReference type="Proteomes" id="UP000002258">
    <property type="component" value="Chromosome 1"/>
</dbReference>
<dbReference type="OrthoDB" id="30195at2759"/>
<dbReference type="InParanoid" id="A3GEV0"/>
<dbReference type="InterPro" id="IPR052414">
    <property type="entry name" value="U3_snoRNA-assoc_WDR"/>
</dbReference>
<evidence type="ECO:0000259" key="4">
    <source>
        <dbReference type="Pfam" id="PF04003"/>
    </source>
</evidence>
<evidence type="ECO:0000313" key="5">
    <source>
        <dbReference type="EMBL" id="EAZ63648.2"/>
    </source>
</evidence>
<dbReference type="GeneID" id="4850799"/>
<dbReference type="GO" id="GO:0000462">
    <property type="term" value="P:maturation of SSU-rRNA from tricistronic rRNA transcript (SSU-rRNA, 5.8S rRNA, LSU-rRNA)"/>
    <property type="evidence" value="ECO:0007669"/>
    <property type="project" value="TreeGrafter"/>
</dbReference>
<gene>
    <name evidence="5" type="primary">UTP9</name>
    <name evidence="5" type="ORF">PICST_52144</name>
</gene>
<dbReference type="eggNOG" id="ENOG502S6CT">
    <property type="taxonomic scope" value="Eukaryota"/>
</dbReference>
<evidence type="ECO:0000256" key="1">
    <source>
        <dbReference type="ARBA" id="ARBA00004123"/>
    </source>
</evidence>
<protein>
    <submittedName>
        <fullName evidence="5">Part of small (Ribosomal) subunit (SSU) processosome (Contains U3 snoRNA)</fullName>
    </submittedName>
</protein>
<dbReference type="KEGG" id="pic:PICST_52144"/>
<dbReference type="STRING" id="322104.A3GEV0"/>
<dbReference type="HOGENOM" id="CLU_469372_0_0_1"/>
<dbReference type="EMBL" id="AAVQ01000001">
    <property type="protein sequence ID" value="EAZ63648.2"/>
    <property type="molecule type" value="Genomic_DNA"/>
</dbReference>
<dbReference type="Pfam" id="PF04003">
    <property type="entry name" value="Utp12"/>
    <property type="match status" value="1"/>
</dbReference>
<sequence length="569" mass="63049">MTGITNHVDSTSSYFASIVSKNGRNEVSIFPIEKDTSLGEIKTNQVVKIELEAEDTVVDAMWIDAPAKRGKKRAKDDKEMSNFETSEAKLVVLLISGDFIFFSPGVDKIVNRIAHGSKFTNLVGSNDGESIWAYSGEEEKFVEFSVVENKVIKETKFNRKIGIAKGIKYKGSKITARSVPVVVESTGSLEVVDVAKSKNQVVVEFGNPSHSTNAYKVIRQSQTHPERIIALRKNSNELQVFNISNVEDIISLRANSEILNFSVVSTASQEQIFAFTTTNVEVYNIDYNTTVTDVSAASIIKTSSAGIPLSAVVYDQDENQLIGVWYDLLEPRFIRIASDISFEGLVEIPIEYHERSQNAIVNGHSEIAVHIPKEVTVDNLSAQELHQTLTGLLTTEEVNSSEVIFVCSTNDNENNIKQVLKMLSTESTDLLLRVFELISSEVAKDPSKNTPLSKWLKLLLLGYGGAIAKESSQSENLKNLQSGLNNGIKLLPHLLALQGRLQLLKSQSELRSRISTLNIETNDDIEDDNDNESIVYANGENDENDISKFIETESQDTLAEEVEEDDDDE</sequence>
<keyword evidence="6" id="KW-1185">Reference proteome</keyword>